<feature type="region of interest" description="Disordered" evidence="3">
    <location>
        <begin position="538"/>
        <end position="557"/>
    </location>
</feature>
<feature type="compositionally biased region" description="Basic and acidic residues" evidence="3">
    <location>
        <begin position="565"/>
        <end position="597"/>
    </location>
</feature>
<comment type="cofactor">
    <cofactor evidence="1">
        <name>Mg(2+)</name>
        <dbReference type="ChEBI" id="CHEBI:18420"/>
    </cofactor>
</comment>
<evidence type="ECO:0000259" key="4">
    <source>
        <dbReference type="Pfam" id="PF05970"/>
    </source>
</evidence>
<dbReference type="STRING" id="35525.A0A164L421"/>
<keyword evidence="1" id="KW-0227">DNA damage</keyword>
<feature type="compositionally biased region" description="Acidic residues" evidence="3">
    <location>
        <begin position="964"/>
        <end position="981"/>
    </location>
</feature>
<dbReference type="OrthoDB" id="1728974at2759"/>
<dbReference type="Proteomes" id="UP000076858">
    <property type="component" value="Unassembled WGS sequence"/>
</dbReference>
<feature type="region of interest" description="Disordered" evidence="3">
    <location>
        <begin position="562"/>
        <end position="597"/>
    </location>
</feature>
<feature type="compositionally biased region" description="Basic and acidic residues" evidence="3">
    <location>
        <begin position="1"/>
        <end position="40"/>
    </location>
</feature>
<dbReference type="InterPro" id="IPR010285">
    <property type="entry name" value="DNA_helicase_pif1-like_DEAD"/>
</dbReference>
<dbReference type="EMBL" id="LRGB01003212">
    <property type="protein sequence ID" value="KZS03775.1"/>
    <property type="molecule type" value="Genomic_DNA"/>
</dbReference>
<dbReference type="InterPro" id="IPR027417">
    <property type="entry name" value="P-loop_NTPase"/>
</dbReference>
<dbReference type="Pfam" id="PF05970">
    <property type="entry name" value="PIF1"/>
    <property type="match status" value="1"/>
</dbReference>
<dbReference type="Gene3D" id="3.40.50.300">
    <property type="entry name" value="P-loop containing nucleotide triphosphate hydrolases"/>
    <property type="match status" value="1"/>
</dbReference>
<evidence type="ECO:0000256" key="1">
    <source>
        <dbReference type="RuleBase" id="RU363044"/>
    </source>
</evidence>
<dbReference type="GO" id="GO:0005524">
    <property type="term" value="F:ATP binding"/>
    <property type="evidence" value="ECO:0007669"/>
    <property type="project" value="UniProtKB-KW"/>
</dbReference>
<dbReference type="GO" id="GO:0000723">
    <property type="term" value="P:telomere maintenance"/>
    <property type="evidence" value="ECO:0007669"/>
    <property type="project" value="InterPro"/>
</dbReference>
<feature type="region of interest" description="Disordered" evidence="3">
    <location>
        <begin position="417"/>
        <end position="461"/>
    </location>
</feature>
<dbReference type="EC" id="5.6.2.3" evidence="1"/>
<accession>A0A164L421</accession>
<dbReference type="GO" id="GO:0016887">
    <property type="term" value="F:ATP hydrolysis activity"/>
    <property type="evidence" value="ECO:0007669"/>
    <property type="project" value="RHEA"/>
</dbReference>
<evidence type="ECO:0000313" key="6">
    <source>
        <dbReference type="EMBL" id="KZS03775.1"/>
    </source>
</evidence>
<dbReference type="GO" id="GO:0006310">
    <property type="term" value="P:DNA recombination"/>
    <property type="evidence" value="ECO:0007669"/>
    <property type="project" value="UniProtKB-KW"/>
</dbReference>
<feature type="region of interest" description="Disordered" evidence="3">
    <location>
        <begin position="1"/>
        <end position="44"/>
    </location>
</feature>
<reference evidence="6 7" key="1">
    <citation type="submission" date="2016-03" db="EMBL/GenBank/DDBJ databases">
        <title>EvidentialGene: Evidence-directed Construction of Genes on Genomes.</title>
        <authorList>
            <person name="Gilbert D.G."/>
            <person name="Choi J.-H."/>
            <person name="Mockaitis K."/>
            <person name="Colbourne J."/>
            <person name="Pfrender M."/>
        </authorList>
    </citation>
    <scope>NUCLEOTIDE SEQUENCE [LARGE SCALE GENOMIC DNA]</scope>
    <source>
        <strain evidence="6 7">Xinb3</strain>
        <tissue evidence="6">Complete organism</tissue>
    </source>
</reference>
<comment type="similarity">
    <text evidence="1">Belongs to the helicase family.</text>
</comment>
<dbReference type="PANTHER" id="PTHR10492:SF57">
    <property type="entry name" value="ATP-DEPENDENT DNA HELICASE"/>
    <property type="match status" value="1"/>
</dbReference>
<feature type="compositionally biased region" description="Acidic residues" evidence="3">
    <location>
        <begin position="417"/>
        <end position="439"/>
    </location>
</feature>
<dbReference type="GO" id="GO:0043139">
    <property type="term" value="F:5'-3' DNA helicase activity"/>
    <property type="evidence" value="ECO:0007669"/>
    <property type="project" value="UniProtKB-EC"/>
</dbReference>
<keyword evidence="1" id="KW-0233">DNA recombination</keyword>
<evidence type="ECO:0000313" key="7">
    <source>
        <dbReference type="Proteomes" id="UP000076858"/>
    </source>
</evidence>
<dbReference type="InterPro" id="IPR025476">
    <property type="entry name" value="Helitron_helicase-like"/>
</dbReference>
<keyword evidence="1" id="KW-0378">Hydrolase</keyword>
<dbReference type="SUPFAM" id="SSF52540">
    <property type="entry name" value="P-loop containing nucleoside triphosphate hydrolases"/>
    <property type="match status" value="1"/>
</dbReference>
<feature type="region of interest" description="Disordered" evidence="3">
    <location>
        <begin position="491"/>
        <end position="530"/>
    </location>
</feature>
<organism evidence="6 7">
    <name type="scientific">Daphnia magna</name>
    <dbReference type="NCBI Taxonomy" id="35525"/>
    <lineage>
        <taxon>Eukaryota</taxon>
        <taxon>Metazoa</taxon>
        <taxon>Ecdysozoa</taxon>
        <taxon>Arthropoda</taxon>
        <taxon>Crustacea</taxon>
        <taxon>Branchiopoda</taxon>
        <taxon>Diplostraca</taxon>
        <taxon>Cladocera</taxon>
        <taxon>Anomopoda</taxon>
        <taxon>Daphniidae</taxon>
        <taxon>Daphnia</taxon>
    </lineage>
</organism>
<protein>
    <recommendedName>
        <fullName evidence="1">ATP-dependent DNA helicase</fullName>
        <ecNumber evidence="1">5.6.2.3</ecNumber>
    </recommendedName>
</protein>
<keyword evidence="1" id="KW-0347">Helicase</keyword>
<name>A0A164L421_9CRUS</name>
<evidence type="ECO:0000256" key="3">
    <source>
        <dbReference type="SAM" id="MobiDB-lite"/>
    </source>
</evidence>
<comment type="caution">
    <text evidence="6">The sequence shown here is derived from an EMBL/GenBank/DDBJ whole genome shotgun (WGS) entry which is preliminary data.</text>
</comment>
<sequence>MAPRRQLTDAEKAEKNRKQRERRAQEDPQTKAKRYEENRARATYRQCQTVTEDDRRARLETESAKRRECQARESEEVYQVRLRDQALRQQSLRDEENEEERRVRQIRYNERHRAKRIEETAEERTLCAMADRLRHQMYLVEETEEEAEIRRELNREQTANYRAAEKEEEREERREEKERTFHEELLAARNRAGVPRTHRAACKILASKDLILMHDCGEMTVTCGECNARHFKGEQPTDNKFTQCFAKGKECKFFFMDAAQAGEFRALSTSNGGCCRNLIEELDAMLREKNPYAAIYKMMRQVLEEEYRRAQDENLPRQTVGMIISRDRRNLDPRRYNSPTTNEITVIFKSANGTTFVQIDTQQPMCVPINMPYTTTTRREREEAAARAMDVDEEKEIDLPKLNEMLQLENAPVEALAGEEELVEEPEPEPEEQMSDDDNDPHRLNRGEGRRKRITHPPKALHSACPIQESNITIIINNQTMAPRRQLTDAEKAEKNIKQREKRAQEAPRLEKDHLDQEIQRQTQDEVDRQVRLDVEAQRRKENRAQEPDEIIQGRLQEQALRQQTLREEESEEERRARLRDQATRQQAVRDAETADDRRVMMIEDNLRHQMYLVEETEEEAEVHRELNREQTATYRGAENEEETRERVEQKFVPLETEEERTYHEAILAERNRTGLARTHRLACKTIVSEDHCPLHDCGAMDIVREECGAIHFKGERPPGKKSMQCCRKGKVILQPPKECPQPLSKFLQNNHPKSKSFMAKIRTYNSAHAFASLGASISSPPRRGPYCFRIHGQVYHNTTPVGTNTNNPKYANLYFMDAAQAGEFIADFESNGGCCRNLMAELDAMIREKNPYAAIYKMIRQVLKICRTKYPTTNEIAVLFKSANGEPPAKRDIQGHLFIPARGRTFIKYVNMPYTTTTRREREEAASREMYVDEEEEIQFQRLNERLLMQIPAAESAANDAFPAEELEPEPEEQIDDDENDPQRFNRGEGRRKRVRQCEFYSFLMSIRDYFNNVLAGGPLTQQWMVDSYVKIEANRVKYIREHQAELHVVQYNGLLDYINNRAERENMTVGSYHVLPSSFIGSPRAIKQAYQDAMSICGKFGKPVLGFATARIHVIEFQKRGLPHCHMLIWIDKHDAPATAKDVDETICAEIPDKTTHPRLYNIVMAHMIHGPCGSTNKQSPCMDGNICTKRFPKEFMAETIVNDNGFPTYRRRDTGVVHRLKRGHTHFEVDNRWVVPVKYIFKYVYKGYDCIKMDTKVETFQREAGDVPTVEWDEITSHLDARYVSAPEACWRIFKFPLSDRSHAICRLAVHLTREQSVFSLPGNEQQAAINAANKDTNLTAYFKLNSEDDNARQYFYREIPHHYVFMKKTNSWKPRCRRARIIGRLYTVGVRQVERHCLRLLLIDVKGETSFEHLQTVDGLQHATFKSAAIALNLLEDDRAWSTTMEDAAVFQMPAQLRQLYVDICLYCNPTDATTLFDANLNHLMANFIRSGHDANVAKNLTLKWIQDKLRLNNKTMEEFSLPVPDFHLINQLIDAQMEKTTTTQYFLDGPGGTRKTLVYNTLINVLQGQGKQVIAVASTGIALTLLLDGATYHSQFKIYPPITETTRSKIEEGTYNAQMIRNASLIILDEATMNTNHALDAINYLFQTVMKNRVDPYGGKVFLVGGDFRQCLPVVRHGNRIQVAEATIINNATWPHFHHFRLVQNMRTTAGSQDYADWLIELGNGTLPQIPRLNNPDVIEIPQDFLNIQRKLVEHVFGDPSDLLQDRVVDFMPQE</sequence>
<keyword evidence="1" id="KW-0234">DNA repair</keyword>
<keyword evidence="7" id="KW-1185">Reference proteome</keyword>
<comment type="catalytic activity">
    <reaction evidence="1">
        <text>ATP + H2O = ADP + phosphate + H(+)</text>
        <dbReference type="Rhea" id="RHEA:13065"/>
        <dbReference type="ChEBI" id="CHEBI:15377"/>
        <dbReference type="ChEBI" id="CHEBI:15378"/>
        <dbReference type="ChEBI" id="CHEBI:30616"/>
        <dbReference type="ChEBI" id="CHEBI:43474"/>
        <dbReference type="ChEBI" id="CHEBI:456216"/>
        <dbReference type="EC" id="5.6.2.3"/>
    </reaction>
</comment>
<feature type="domain" description="Helitron helicase-like" evidence="5">
    <location>
        <begin position="1001"/>
        <end position="1107"/>
    </location>
</feature>
<feature type="region of interest" description="Disordered" evidence="3">
    <location>
        <begin position="961"/>
        <end position="991"/>
    </location>
</feature>
<gene>
    <name evidence="6" type="ORF">APZ42_033417</name>
</gene>
<keyword evidence="1" id="KW-0547">Nucleotide-binding</keyword>
<feature type="coiled-coil region" evidence="2">
    <location>
        <begin position="139"/>
        <end position="183"/>
    </location>
</feature>
<feature type="domain" description="DNA helicase Pif1-like DEAD-box helicase" evidence="4">
    <location>
        <begin position="1534"/>
        <end position="1733"/>
    </location>
</feature>
<proteinExistence type="inferred from homology"/>
<dbReference type="GO" id="GO:0006281">
    <property type="term" value="P:DNA repair"/>
    <property type="evidence" value="ECO:0007669"/>
    <property type="project" value="UniProtKB-KW"/>
</dbReference>
<feature type="compositionally biased region" description="Basic and acidic residues" evidence="3">
    <location>
        <begin position="538"/>
        <end position="547"/>
    </location>
</feature>
<evidence type="ECO:0000259" key="5">
    <source>
        <dbReference type="Pfam" id="PF14214"/>
    </source>
</evidence>
<keyword evidence="1" id="KW-0067">ATP-binding</keyword>
<dbReference type="Pfam" id="PF14214">
    <property type="entry name" value="Helitron_like_N"/>
    <property type="match status" value="1"/>
</dbReference>
<keyword evidence="2" id="KW-0175">Coiled coil</keyword>
<dbReference type="PANTHER" id="PTHR10492">
    <property type="match status" value="1"/>
</dbReference>
<evidence type="ECO:0000256" key="2">
    <source>
        <dbReference type="SAM" id="Coils"/>
    </source>
</evidence>